<dbReference type="PROSITE" id="PS50102">
    <property type="entry name" value="RRM"/>
    <property type="match status" value="1"/>
</dbReference>
<dbReference type="GO" id="GO:0005684">
    <property type="term" value="C:U2-type spliceosomal complex"/>
    <property type="evidence" value="ECO:0007669"/>
    <property type="project" value="TreeGrafter"/>
</dbReference>
<reference evidence="4" key="1">
    <citation type="journal article" date="2020" name="Stud. Mycol.">
        <title>101 Dothideomycetes genomes: a test case for predicting lifestyles and emergence of pathogens.</title>
        <authorList>
            <person name="Haridas S."/>
            <person name="Albert R."/>
            <person name="Binder M."/>
            <person name="Bloem J."/>
            <person name="Labutti K."/>
            <person name="Salamov A."/>
            <person name="Andreopoulos B."/>
            <person name="Baker S."/>
            <person name="Barry K."/>
            <person name="Bills G."/>
            <person name="Bluhm B."/>
            <person name="Cannon C."/>
            <person name="Castanera R."/>
            <person name="Culley D."/>
            <person name="Daum C."/>
            <person name="Ezra D."/>
            <person name="Gonzalez J."/>
            <person name="Henrissat B."/>
            <person name="Kuo A."/>
            <person name="Liang C."/>
            <person name="Lipzen A."/>
            <person name="Lutzoni F."/>
            <person name="Magnuson J."/>
            <person name="Mondo S."/>
            <person name="Nolan M."/>
            <person name="Ohm R."/>
            <person name="Pangilinan J."/>
            <person name="Park H.-J."/>
            <person name="Ramirez L."/>
            <person name="Alfaro M."/>
            <person name="Sun H."/>
            <person name="Tritt A."/>
            <person name="Yoshinaga Y."/>
            <person name="Zwiers L.-H."/>
            <person name="Turgeon B."/>
            <person name="Goodwin S."/>
            <person name="Spatafora J."/>
            <person name="Crous P."/>
            <person name="Grigoriev I."/>
        </authorList>
    </citation>
    <scope>NUCLEOTIDE SEQUENCE</scope>
    <source>
        <strain evidence="4">CBS 125425</strain>
    </source>
</reference>
<protein>
    <recommendedName>
        <fullName evidence="3">RRM domain-containing protein</fullName>
    </recommendedName>
</protein>
<dbReference type="InterPro" id="IPR012677">
    <property type="entry name" value="Nucleotide-bd_a/b_plait_sf"/>
</dbReference>
<sequence length="389" mass="43848">MSRFPRDIALFHQDDRISYSQADGVFLLVDEDGAEWEFNEKFQGWHQPATEEEEKAYRELNYPATPPEHTDEQADQSKKRKAPTAAPPTKKAKVEPEKANRAIYITNLPLDVTIDEVHHEFKKWGLVDVNENNELRITLHKDAETGKLLGSATLVYFRPESVFTAIERLHDEELRWGDTSSPGRMTVEEADPSYRKTILEEEEEEDADAGHAKGNKYMVKNGEGGKGGNGFYGAKSSTQKISKKERRDKKKKRAAQFEKLNRERTAWSDDEYIAPAPRNKFANQVIITGCFTLQLLTDEPEAILDISDDMREVGEECGNVSMVIVYDLEPTGIVVVRFDKTNIDAAEASAAQLVQKINQGPTYQGVKLVATVAQQQPRYQRSGAPVADD</sequence>
<feature type="region of interest" description="Disordered" evidence="2">
    <location>
        <begin position="228"/>
        <end position="253"/>
    </location>
</feature>
<dbReference type="EMBL" id="ML996102">
    <property type="protein sequence ID" value="KAF2740020.1"/>
    <property type="molecule type" value="Genomic_DNA"/>
</dbReference>
<dbReference type="GO" id="GO:0005686">
    <property type="term" value="C:U2 snRNP"/>
    <property type="evidence" value="ECO:0007669"/>
    <property type="project" value="TreeGrafter"/>
</dbReference>
<dbReference type="SUPFAM" id="SSF54928">
    <property type="entry name" value="RNA-binding domain, RBD"/>
    <property type="match status" value="1"/>
</dbReference>
<dbReference type="AlphaFoldDB" id="A0A9P4RA17"/>
<gene>
    <name evidence="4" type="ORF">EJ04DRAFT_548878</name>
</gene>
<keyword evidence="5" id="KW-1185">Reference proteome</keyword>
<dbReference type="GO" id="GO:0003723">
    <property type="term" value="F:RNA binding"/>
    <property type="evidence" value="ECO:0007669"/>
    <property type="project" value="UniProtKB-UniRule"/>
</dbReference>
<comment type="caution">
    <text evidence="4">The sequence shown here is derived from an EMBL/GenBank/DDBJ whole genome shotgun (WGS) entry which is preliminary data.</text>
</comment>
<dbReference type="PANTHER" id="PTHR15608:SF0">
    <property type="entry name" value="HIV TAT-SPECIFIC FACTOR 1"/>
    <property type="match status" value="1"/>
</dbReference>
<keyword evidence="1" id="KW-0694">RNA-binding</keyword>
<accession>A0A9P4RA17</accession>
<dbReference type="InterPro" id="IPR035979">
    <property type="entry name" value="RBD_domain_sf"/>
</dbReference>
<evidence type="ECO:0000313" key="5">
    <source>
        <dbReference type="Proteomes" id="UP000799444"/>
    </source>
</evidence>
<dbReference type="OrthoDB" id="10258585at2759"/>
<evidence type="ECO:0000256" key="2">
    <source>
        <dbReference type="SAM" id="MobiDB-lite"/>
    </source>
</evidence>
<dbReference type="Gene3D" id="3.30.70.330">
    <property type="match status" value="2"/>
</dbReference>
<dbReference type="InterPro" id="IPR000504">
    <property type="entry name" value="RRM_dom"/>
</dbReference>
<evidence type="ECO:0000259" key="3">
    <source>
        <dbReference type="PROSITE" id="PS50102"/>
    </source>
</evidence>
<evidence type="ECO:0000256" key="1">
    <source>
        <dbReference type="PROSITE-ProRule" id="PRU00176"/>
    </source>
</evidence>
<evidence type="ECO:0000313" key="4">
    <source>
        <dbReference type="EMBL" id="KAF2740020.1"/>
    </source>
</evidence>
<dbReference type="Proteomes" id="UP000799444">
    <property type="component" value="Unassembled WGS sequence"/>
</dbReference>
<feature type="compositionally biased region" description="Basic and acidic residues" evidence="2">
    <location>
        <begin position="68"/>
        <end position="77"/>
    </location>
</feature>
<dbReference type="InterPro" id="IPR034393">
    <property type="entry name" value="TatSF1-like"/>
</dbReference>
<dbReference type="Pfam" id="PF00076">
    <property type="entry name" value="RRM_1"/>
    <property type="match status" value="1"/>
</dbReference>
<feature type="compositionally biased region" description="Basic residues" evidence="2">
    <location>
        <begin position="241"/>
        <end position="253"/>
    </location>
</feature>
<proteinExistence type="predicted"/>
<dbReference type="PANTHER" id="PTHR15608">
    <property type="entry name" value="SPLICING FACTOR U2AF-ASSOCIATED PROTEIN 2"/>
    <property type="match status" value="1"/>
</dbReference>
<organism evidence="4 5">
    <name type="scientific">Polyplosphaeria fusca</name>
    <dbReference type="NCBI Taxonomy" id="682080"/>
    <lineage>
        <taxon>Eukaryota</taxon>
        <taxon>Fungi</taxon>
        <taxon>Dikarya</taxon>
        <taxon>Ascomycota</taxon>
        <taxon>Pezizomycotina</taxon>
        <taxon>Dothideomycetes</taxon>
        <taxon>Pleosporomycetidae</taxon>
        <taxon>Pleosporales</taxon>
        <taxon>Tetraplosphaeriaceae</taxon>
        <taxon>Polyplosphaeria</taxon>
    </lineage>
</organism>
<feature type="domain" description="RRM" evidence="3">
    <location>
        <begin position="101"/>
        <end position="192"/>
    </location>
</feature>
<name>A0A9P4RA17_9PLEO</name>
<feature type="region of interest" description="Disordered" evidence="2">
    <location>
        <begin position="40"/>
        <end position="95"/>
    </location>
</feature>